<evidence type="ECO:0000256" key="5">
    <source>
        <dbReference type="ARBA" id="ARBA00046288"/>
    </source>
</evidence>
<feature type="compositionally biased region" description="Acidic residues" evidence="7">
    <location>
        <begin position="1454"/>
        <end position="1514"/>
    </location>
</feature>
<feature type="transmembrane region" description="Helical" evidence="8">
    <location>
        <begin position="1558"/>
        <end position="1577"/>
    </location>
</feature>
<feature type="compositionally biased region" description="Polar residues" evidence="7">
    <location>
        <begin position="1417"/>
        <end position="1428"/>
    </location>
</feature>
<dbReference type="EMBL" id="JAAPAO010000004">
    <property type="protein sequence ID" value="KAF4678028.1"/>
    <property type="molecule type" value="Genomic_DNA"/>
</dbReference>
<keyword evidence="3" id="KW-0732">Signal</keyword>
<dbReference type="Gene3D" id="1.25.40.10">
    <property type="entry name" value="Tetratricopeptide repeat domain"/>
    <property type="match status" value="1"/>
</dbReference>
<organism evidence="10 11">
    <name type="scientific">Perkinsus chesapeaki</name>
    <name type="common">Clam parasite</name>
    <name type="synonym">Perkinsus andrewsi</name>
    <dbReference type="NCBI Taxonomy" id="330153"/>
    <lineage>
        <taxon>Eukaryota</taxon>
        <taxon>Sar</taxon>
        <taxon>Alveolata</taxon>
        <taxon>Perkinsozoa</taxon>
        <taxon>Perkinsea</taxon>
        <taxon>Perkinsida</taxon>
        <taxon>Perkinsidae</taxon>
        <taxon>Perkinsus</taxon>
    </lineage>
</organism>
<evidence type="ECO:0000259" key="9">
    <source>
        <dbReference type="PROSITE" id="PS51767"/>
    </source>
</evidence>
<dbReference type="Proteomes" id="UP000591131">
    <property type="component" value="Unassembled WGS sequence"/>
</dbReference>
<dbReference type="GO" id="GO:0012505">
    <property type="term" value="C:endomembrane system"/>
    <property type="evidence" value="ECO:0007669"/>
    <property type="project" value="UniProtKB-SubCell"/>
</dbReference>
<keyword evidence="11" id="KW-1185">Reference proteome</keyword>
<name>A0A7J6N292_PERCH</name>
<dbReference type="SUPFAM" id="SSF48452">
    <property type="entry name" value="TPR-like"/>
    <property type="match status" value="1"/>
</dbReference>
<dbReference type="GO" id="GO:0006508">
    <property type="term" value="P:proteolysis"/>
    <property type="evidence" value="ECO:0007669"/>
    <property type="project" value="UniProtKB-KW"/>
</dbReference>
<dbReference type="SUPFAM" id="SSF50630">
    <property type="entry name" value="Acid proteases"/>
    <property type="match status" value="1"/>
</dbReference>
<proteinExistence type="inferred from homology"/>
<evidence type="ECO:0000313" key="10">
    <source>
        <dbReference type="EMBL" id="KAF4678028.1"/>
    </source>
</evidence>
<keyword evidence="8" id="KW-0812">Transmembrane</keyword>
<evidence type="ECO:0000313" key="11">
    <source>
        <dbReference type="Proteomes" id="UP000591131"/>
    </source>
</evidence>
<evidence type="ECO:0000256" key="1">
    <source>
        <dbReference type="ARBA" id="ARBA00007447"/>
    </source>
</evidence>
<dbReference type="PANTHER" id="PTHR13683:SF375">
    <property type="entry name" value="PEPTIDASE A1 DOMAIN-CONTAINING PROTEIN"/>
    <property type="match status" value="1"/>
</dbReference>
<evidence type="ECO:0000256" key="2">
    <source>
        <dbReference type="ARBA" id="ARBA00022670"/>
    </source>
</evidence>
<dbReference type="InterPro" id="IPR001461">
    <property type="entry name" value="Aspartic_peptidase_A1"/>
</dbReference>
<feature type="region of interest" description="Disordered" evidence="7">
    <location>
        <begin position="1416"/>
        <end position="1523"/>
    </location>
</feature>
<feature type="compositionally biased region" description="Basic and acidic residues" evidence="7">
    <location>
        <begin position="1429"/>
        <end position="1444"/>
    </location>
</feature>
<sequence>MVACAVDVVPCYGGRYSSRESYDGAGRGIRQLYSNLRELVYSRGGTTLTAKLFGHIDRYAYWFVDLLVGSPQQRTSLIVDTGSSHYHQSYTEGSSIEGYWFKDYVSLDDQDERNPPVMTKLGCHTSETKLFYTQKANGIMGMAPSRSDSRTVLDTLFNSKDNPIDKSLFSMCLATWGGELVVGGYNATKHTSSVNWAPMSTDKGFYYIDIDYFGIHLEDQSSNVSKSVNTVKDIATDKGSFGNAMVDSGTTYTYLPPEMYKGFSLAIEEACKNGACGGATSQDRKCWMSPKNDTSSFPVFRFTIGGKNRLWYPKFYMYNKADTNIYCYTVEDNHVRETVLGNNDDATRMGHDIIFDLEDRRIGWAEADCPQYVERPEHLQGVMPPWMDEKATTAPKSSSETAPTKTVSTKIPPTPPAAAIGDVTQAPLLPPKSSPPLTDVAVAVVVIIAGILILAACCVTCYGWRSRKRGGVYQLGVTQEPFSHRFEDINDDDDWSSSMSSEEGEEQTPRDIEEGDARRPGGGIGGAAAAARQPDDLLGDDEPRQEGQSSSSSSSNAAPPIITGQYQHYHSSRLVLPVTGQARITAGAAIPSVFDRKFHAADYIHKHSESTSPNITTTSSFVSCNGNVEVGAILAEMDSITLSPRTADFAMVPVRLWESLRRYLCRLINDKNAAEDEAARLNKTLKCYKELEDLELRLARLKAERIELLKDKAIIESNWASRYSLANRLSQVLERSAKWQRSLDELSTRLKVADDIKNMLRKNVEGLVTTPSVGIEPVASTMKCCEMVHRSTMRVDEKLYIMTIWYHTSSEREHSAMCPHGGTFIAPEGLIEGGVLLANAILEGRSAIGWPSSLIIIVKDTEGKTIIDEIELRHEGLINEDIIRNLVSKVTIGQDGKIDVRVNNTNGQIVLKVSGTSSPTLGNNDLLRRRCLTPPLKVWMPVYSDKAAAATNTGPSTQWARMELWGLLPSSNNGIMVLRMLDTTAARIYTLGVCKDNLHTQDEVQNFLNETAARLVGIRRRPSADRFDDIILLDVKPPFGETRTDAKLDELHTSTLSKTSLTTPSPSSIQLSIPHGSPNSVVVDRVITLTGSSDILLLRLVVVQLSDHDVDDNDAPLLADTTLYAPYQRRILSHKQLNLTELCHKMAKQTLPNTLPDLTKTALQGDWLNEKAKSKVSDELSECKADAPLLPTVTNPSPYSNDYSKFRRMEAEMKSKDEADAKKAKLEEQLQEAKERCPLDHEHGPECIEMMKAAELGGCSHDHRKEQQLYDMPTKEKLQGADTMRQKANEYLREGNLGLAAVWYRKALLNFEYCFPDTKEEREWFNSSKLKCHVSFAICKYKLEEFDEVLIQTRQALRLDPSNVKALYWQGMVYMNYKNDYKLAKASLMSAYRACPNDPGIRKALAQLKEEKHKYVSKSTKVAKTMVTSHDRENDDNARDLKGDKTRRKTIKEEEGEDDKMDSDEEGEDDKMDSDEEGEDDKMDSDEEGEDDKVDSDEEGEDDKMDSDEEGEDDKVDHRETRTSVLTTQVGTPPNAIKSSPEEMHSAKTKRRAQMNTVLKLLIIAITFFMALLAYSIQKMRRIHSVPPQLLKPD</sequence>
<dbReference type="GO" id="GO:0004190">
    <property type="term" value="F:aspartic-type endopeptidase activity"/>
    <property type="evidence" value="ECO:0007669"/>
    <property type="project" value="InterPro"/>
</dbReference>
<feature type="domain" description="Peptidase A1" evidence="9">
    <location>
        <begin position="37"/>
        <end position="365"/>
    </location>
</feature>
<keyword evidence="8" id="KW-0472">Membrane</keyword>
<keyword evidence="4" id="KW-0378">Hydrolase</keyword>
<feature type="compositionally biased region" description="Polar residues" evidence="7">
    <location>
        <begin position="394"/>
        <end position="411"/>
    </location>
</feature>
<dbReference type="SMART" id="SM00028">
    <property type="entry name" value="TPR"/>
    <property type="match status" value="2"/>
</dbReference>
<evidence type="ECO:0000256" key="6">
    <source>
        <dbReference type="SAM" id="Coils"/>
    </source>
</evidence>
<feature type="region of interest" description="Disordered" evidence="7">
    <location>
        <begin position="389"/>
        <end position="416"/>
    </location>
</feature>
<comment type="caution">
    <text evidence="10">The sequence shown here is derived from an EMBL/GenBank/DDBJ whole genome shotgun (WGS) entry which is preliminary data.</text>
</comment>
<accession>A0A7J6N292</accession>
<keyword evidence="6" id="KW-0175">Coiled coil</keyword>
<feature type="compositionally biased region" description="Basic and acidic residues" evidence="7">
    <location>
        <begin position="507"/>
        <end position="519"/>
    </location>
</feature>
<keyword evidence="2" id="KW-0645">Protease</keyword>
<evidence type="ECO:0000256" key="4">
    <source>
        <dbReference type="ARBA" id="ARBA00022801"/>
    </source>
</evidence>
<dbReference type="PROSITE" id="PS00141">
    <property type="entry name" value="ASP_PROTEASE"/>
    <property type="match status" value="1"/>
</dbReference>
<protein>
    <recommendedName>
        <fullName evidence="9">Peptidase A1 domain-containing protein</fullName>
    </recommendedName>
</protein>
<dbReference type="Pfam" id="PF00026">
    <property type="entry name" value="Asp"/>
    <property type="match status" value="1"/>
</dbReference>
<evidence type="ECO:0000256" key="8">
    <source>
        <dbReference type="SAM" id="Phobius"/>
    </source>
</evidence>
<dbReference type="InterPro" id="IPR019734">
    <property type="entry name" value="TPR_rpt"/>
</dbReference>
<comment type="similarity">
    <text evidence="1">Belongs to the peptidase A1 family.</text>
</comment>
<dbReference type="OrthoDB" id="2747330at2759"/>
<dbReference type="PANTHER" id="PTHR13683">
    <property type="entry name" value="ASPARTYL PROTEASES"/>
    <property type="match status" value="1"/>
</dbReference>
<gene>
    <name evidence="10" type="ORF">FOL47_006979</name>
</gene>
<dbReference type="InterPro" id="IPR021109">
    <property type="entry name" value="Peptidase_aspartic_dom_sf"/>
</dbReference>
<dbReference type="PROSITE" id="PS51767">
    <property type="entry name" value="PEPTIDASE_A1"/>
    <property type="match status" value="1"/>
</dbReference>
<dbReference type="InterPro" id="IPR011990">
    <property type="entry name" value="TPR-like_helical_dom_sf"/>
</dbReference>
<dbReference type="Gene3D" id="2.40.70.10">
    <property type="entry name" value="Acid Proteases"/>
    <property type="match status" value="2"/>
</dbReference>
<dbReference type="InterPro" id="IPR033121">
    <property type="entry name" value="PEPTIDASE_A1"/>
</dbReference>
<feature type="coiled-coil region" evidence="6">
    <location>
        <begin position="671"/>
        <end position="718"/>
    </location>
</feature>
<feature type="coiled-coil region" evidence="6">
    <location>
        <begin position="1209"/>
        <end position="1236"/>
    </location>
</feature>
<comment type="subcellular location">
    <subcellularLocation>
        <location evidence="5">Endomembrane system</location>
        <topology evidence="5">Single-pass type I membrane protein</topology>
    </subcellularLocation>
</comment>
<reference evidence="10 11" key="1">
    <citation type="submission" date="2020-04" db="EMBL/GenBank/DDBJ databases">
        <title>Perkinsus chesapeaki whole genome sequence.</title>
        <authorList>
            <person name="Bogema D.R."/>
        </authorList>
    </citation>
    <scope>NUCLEOTIDE SEQUENCE [LARGE SCALE GENOMIC DNA]</scope>
    <source>
        <strain evidence="10">ATCC PRA-425</strain>
    </source>
</reference>
<feature type="region of interest" description="Disordered" evidence="7">
    <location>
        <begin position="485"/>
        <end position="561"/>
    </location>
</feature>
<keyword evidence="8" id="KW-1133">Transmembrane helix</keyword>
<evidence type="ECO:0000256" key="7">
    <source>
        <dbReference type="SAM" id="MobiDB-lite"/>
    </source>
</evidence>
<dbReference type="InterPro" id="IPR001969">
    <property type="entry name" value="Aspartic_peptidase_AS"/>
</dbReference>
<evidence type="ECO:0000256" key="3">
    <source>
        <dbReference type="ARBA" id="ARBA00022729"/>
    </source>
</evidence>